<dbReference type="GO" id="GO:0004190">
    <property type="term" value="F:aspartic-type endopeptidase activity"/>
    <property type="evidence" value="ECO:0007669"/>
    <property type="project" value="InterPro"/>
</dbReference>
<accession>A0A419Q097</accession>
<reference evidence="3 4" key="2">
    <citation type="journal article" date="2021" name="Genomics">
        <title>High-quality reference genome for Clonorchis sinensis.</title>
        <authorList>
            <person name="Young N.D."/>
            <person name="Stroehlein A.J."/>
            <person name="Kinkar L."/>
            <person name="Wang T."/>
            <person name="Sohn W.M."/>
            <person name="Chang B.C.H."/>
            <person name="Kaur P."/>
            <person name="Weisz D."/>
            <person name="Dudchenko O."/>
            <person name="Aiden E.L."/>
            <person name="Korhonen P.K."/>
            <person name="Gasser R.B."/>
        </authorList>
    </citation>
    <scope>NUCLEOTIDE SEQUENCE [LARGE SCALE GENOMIC DNA]</scope>
    <source>
        <strain evidence="3">Cs-k2</strain>
    </source>
</reference>
<dbReference type="InterPro" id="IPR033121">
    <property type="entry name" value="PEPTIDASE_A1"/>
</dbReference>
<keyword evidence="4" id="KW-1185">Reference proteome</keyword>
<dbReference type="Proteomes" id="UP000286415">
    <property type="component" value="Unassembled WGS sequence"/>
</dbReference>
<proteinExistence type="inferred from homology"/>
<protein>
    <submittedName>
        <fullName evidence="3">Pregnancy-associated glycoprotein 6</fullName>
    </submittedName>
</protein>
<dbReference type="EMBL" id="NIRI02000013">
    <property type="protein sequence ID" value="KAG5453515.1"/>
    <property type="molecule type" value="Genomic_DNA"/>
</dbReference>
<dbReference type="GO" id="GO:0006508">
    <property type="term" value="P:proteolysis"/>
    <property type="evidence" value="ECO:0007669"/>
    <property type="project" value="InterPro"/>
</dbReference>
<sequence length="366" mass="42028">MIRTYLLLLHLHWYCLSLQVGLNRNETLKYLGEMKLERQKRTVYSHVVKLHPEGSLYMDIALGTPRQSLSLQVDTSSGTSLVIATQRYRATVRYRVTDSTTKELGEHVCTAIGTQELRGRKISDVLWIGEYNFVKHNFQLIENIVGRPAFLKSFSGKLGLSPVSEVITENYAQSLRRFFPQQPVFTLWFHPDEDGVYRGGIFSFGGIHEYRYVGPLVYLPLVSPNSWMVRANKIALGQNVICRQDCNIQFNTTVPYFYGPQQELDLINAFLQVEGSQMSAGVYLLDCDNPSTYPLLHIQFDTLDVCWGMDELWEKKTERSRTICKSGIRTSTDMPGWVFGHKLMYKLFTVFHTQLSKMGFARANHP</sequence>
<evidence type="ECO:0000256" key="2">
    <source>
        <dbReference type="PIRSR" id="PIRSR601461-2"/>
    </source>
</evidence>
<name>A0A419Q097_CLOSI</name>
<dbReference type="AlphaFoldDB" id="A0A419Q097"/>
<dbReference type="OrthoDB" id="2747330at2759"/>
<dbReference type="InterPro" id="IPR021109">
    <property type="entry name" value="Peptidase_aspartic_dom_sf"/>
</dbReference>
<evidence type="ECO:0000256" key="1">
    <source>
        <dbReference type="ARBA" id="ARBA00007447"/>
    </source>
</evidence>
<dbReference type="InterPro" id="IPR034164">
    <property type="entry name" value="Pepsin-like_dom"/>
</dbReference>
<feature type="disulfide bond" evidence="2">
    <location>
        <begin position="287"/>
        <end position="324"/>
    </location>
</feature>
<dbReference type="PANTHER" id="PTHR47966:SF51">
    <property type="entry name" value="BETA-SITE APP-CLEAVING ENZYME, ISOFORM A-RELATED"/>
    <property type="match status" value="1"/>
</dbReference>
<dbReference type="PANTHER" id="PTHR47966">
    <property type="entry name" value="BETA-SITE APP-CLEAVING ENZYME, ISOFORM A-RELATED"/>
    <property type="match status" value="1"/>
</dbReference>
<comment type="similarity">
    <text evidence="1">Belongs to the peptidase A1 family.</text>
</comment>
<gene>
    <name evidence="3" type="ORF">CSKR_112260</name>
</gene>
<keyword evidence="2" id="KW-1015">Disulfide bond</keyword>
<dbReference type="Pfam" id="PF00026">
    <property type="entry name" value="Asp"/>
    <property type="match status" value="1"/>
</dbReference>
<dbReference type="Gene3D" id="2.40.70.10">
    <property type="entry name" value="Acid Proteases"/>
    <property type="match status" value="2"/>
</dbReference>
<dbReference type="InterPro" id="IPR001461">
    <property type="entry name" value="Aspartic_peptidase_A1"/>
</dbReference>
<comment type="caution">
    <text evidence="3">The sequence shown here is derived from an EMBL/GenBank/DDBJ whole genome shotgun (WGS) entry which is preliminary data.</text>
</comment>
<dbReference type="STRING" id="79923.A0A419Q097"/>
<dbReference type="PROSITE" id="PS51767">
    <property type="entry name" value="PEPTIDASE_A1"/>
    <property type="match status" value="1"/>
</dbReference>
<dbReference type="CDD" id="cd05471">
    <property type="entry name" value="pepsin_like"/>
    <property type="match status" value="1"/>
</dbReference>
<reference evidence="3 4" key="1">
    <citation type="journal article" date="2018" name="Biotechnol. Adv.">
        <title>Improved genomic resources and new bioinformatic workflow for the carcinogenic parasite Clonorchis sinensis: Biotechnological implications.</title>
        <authorList>
            <person name="Wang D."/>
            <person name="Korhonen P.K."/>
            <person name="Gasser R.B."/>
            <person name="Young N.D."/>
        </authorList>
    </citation>
    <scope>NUCLEOTIDE SEQUENCE [LARGE SCALE GENOMIC DNA]</scope>
    <source>
        <strain evidence="3">Cs-k2</strain>
    </source>
</reference>
<organism evidence="3 4">
    <name type="scientific">Clonorchis sinensis</name>
    <name type="common">Chinese liver fluke</name>
    <dbReference type="NCBI Taxonomy" id="79923"/>
    <lineage>
        <taxon>Eukaryota</taxon>
        <taxon>Metazoa</taxon>
        <taxon>Spiralia</taxon>
        <taxon>Lophotrochozoa</taxon>
        <taxon>Platyhelminthes</taxon>
        <taxon>Trematoda</taxon>
        <taxon>Digenea</taxon>
        <taxon>Opisthorchiida</taxon>
        <taxon>Opisthorchiata</taxon>
        <taxon>Opisthorchiidae</taxon>
        <taxon>Clonorchis</taxon>
    </lineage>
</organism>
<dbReference type="SUPFAM" id="SSF50630">
    <property type="entry name" value="Acid proteases"/>
    <property type="match status" value="1"/>
</dbReference>
<dbReference type="PRINTS" id="PR00792">
    <property type="entry name" value="PEPSIN"/>
</dbReference>
<evidence type="ECO:0000313" key="3">
    <source>
        <dbReference type="EMBL" id="KAG5453515.1"/>
    </source>
</evidence>
<evidence type="ECO:0000313" key="4">
    <source>
        <dbReference type="Proteomes" id="UP000286415"/>
    </source>
</evidence>
<dbReference type="InParanoid" id="A0A419Q097"/>